<proteinExistence type="predicted"/>
<name>A0AAE0A046_9ROSI</name>
<dbReference type="EMBL" id="JANJYJ010000007">
    <property type="protein sequence ID" value="KAK3198213.1"/>
    <property type="molecule type" value="Genomic_DNA"/>
</dbReference>
<dbReference type="PANTHER" id="PTHR47211">
    <property type="entry name" value="TRIHELIX TRANSCRIPTION FACTOR ASR3"/>
    <property type="match status" value="1"/>
</dbReference>
<evidence type="ECO:0000259" key="1">
    <source>
        <dbReference type="Pfam" id="PF13837"/>
    </source>
</evidence>
<sequence length="81" mass="9693">MAFGLGQVESKWALVPWYCKRHGVNMGLVQCRKRWNNLASDYKKINERESSHAVKDDTESFWVMRNDLRRERKLSGFFDRL</sequence>
<reference evidence="2" key="1">
    <citation type="journal article" date="2023" name="Plant J.">
        <title>Genome sequences and population genomics provide insights into the demographic history, inbreeding, and mutation load of two 'living fossil' tree species of Dipteronia.</title>
        <authorList>
            <person name="Feng Y."/>
            <person name="Comes H.P."/>
            <person name="Chen J."/>
            <person name="Zhu S."/>
            <person name="Lu R."/>
            <person name="Zhang X."/>
            <person name="Li P."/>
            <person name="Qiu J."/>
            <person name="Olsen K.M."/>
            <person name="Qiu Y."/>
        </authorList>
    </citation>
    <scope>NUCLEOTIDE SEQUENCE</scope>
    <source>
        <strain evidence="2">NBL</strain>
    </source>
</reference>
<organism evidence="2 3">
    <name type="scientific">Dipteronia sinensis</name>
    <dbReference type="NCBI Taxonomy" id="43782"/>
    <lineage>
        <taxon>Eukaryota</taxon>
        <taxon>Viridiplantae</taxon>
        <taxon>Streptophyta</taxon>
        <taxon>Embryophyta</taxon>
        <taxon>Tracheophyta</taxon>
        <taxon>Spermatophyta</taxon>
        <taxon>Magnoliopsida</taxon>
        <taxon>eudicotyledons</taxon>
        <taxon>Gunneridae</taxon>
        <taxon>Pentapetalae</taxon>
        <taxon>rosids</taxon>
        <taxon>malvids</taxon>
        <taxon>Sapindales</taxon>
        <taxon>Sapindaceae</taxon>
        <taxon>Hippocastanoideae</taxon>
        <taxon>Acereae</taxon>
        <taxon>Dipteronia</taxon>
    </lineage>
</organism>
<keyword evidence="3" id="KW-1185">Reference proteome</keyword>
<feature type="domain" description="Myb/SANT-like DNA-binding" evidence="1">
    <location>
        <begin position="10"/>
        <end position="64"/>
    </location>
</feature>
<dbReference type="InterPro" id="IPR044822">
    <property type="entry name" value="Myb_DNA-bind_4"/>
</dbReference>
<gene>
    <name evidence="2" type="ORF">Dsin_021628</name>
</gene>
<evidence type="ECO:0000313" key="2">
    <source>
        <dbReference type="EMBL" id="KAK3198213.1"/>
    </source>
</evidence>
<accession>A0AAE0A046</accession>
<evidence type="ECO:0000313" key="3">
    <source>
        <dbReference type="Proteomes" id="UP001281410"/>
    </source>
</evidence>
<dbReference type="PANTHER" id="PTHR47211:SF2">
    <property type="entry name" value="TRIHELIX TRANSCRIPTION FACTOR ASR3"/>
    <property type="match status" value="1"/>
</dbReference>
<dbReference type="Pfam" id="PF13837">
    <property type="entry name" value="Myb_DNA-bind_4"/>
    <property type="match status" value="1"/>
</dbReference>
<comment type="caution">
    <text evidence="2">The sequence shown here is derived from an EMBL/GenBank/DDBJ whole genome shotgun (WGS) entry which is preliminary data.</text>
</comment>
<dbReference type="AlphaFoldDB" id="A0AAE0A046"/>
<protein>
    <recommendedName>
        <fullName evidence="1">Myb/SANT-like DNA-binding domain-containing protein</fullName>
    </recommendedName>
</protein>
<dbReference type="Gene3D" id="1.10.10.60">
    <property type="entry name" value="Homeodomain-like"/>
    <property type="match status" value="1"/>
</dbReference>
<dbReference type="Proteomes" id="UP001281410">
    <property type="component" value="Unassembled WGS sequence"/>
</dbReference>